<dbReference type="EMBL" id="WRPM01000097">
    <property type="protein sequence ID" value="MVT27339.1"/>
    <property type="molecule type" value="Genomic_DNA"/>
</dbReference>
<feature type="transmembrane region" description="Helical" evidence="1">
    <location>
        <begin position="14"/>
        <end position="35"/>
    </location>
</feature>
<evidence type="ECO:0000313" key="2">
    <source>
        <dbReference type="EMBL" id="MVT27339.1"/>
    </source>
</evidence>
<name>A0A7K1ULK5_9MICC</name>
<protein>
    <submittedName>
        <fullName evidence="2">DUF3093 family protein</fullName>
    </submittedName>
</protein>
<evidence type="ECO:0000256" key="1">
    <source>
        <dbReference type="SAM" id="Phobius"/>
    </source>
</evidence>
<reference evidence="2 3" key="1">
    <citation type="submission" date="2019-12" db="EMBL/GenBank/DDBJ databases">
        <title>Nesterenkonia muleiensis sp. nov., a novel actinobacterium isolated from sap of Populus euphratica.</title>
        <authorList>
            <person name="Wang R."/>
        </authorList>
    </citation>
    <scope>NUCLEOTIDE SEQUENCE [LARGE SCALE GENOMIC DNA]</scope>
    <source>
        <strain evidence="2 3">F10</strain>
    </source>
</reference>
<keyword evidence="1" id="KW-0812">Transmembrane</keyword>
<comment type="caution">
    <text evidence="2">The sequence shown here is derived from an EMBL/GenBank/DDBJ whole genome shotgun (WGS) entry which is preliminary data.</text>
</comment>
<gene>
    <name evidence="2" type="ORF">GNZ21_13430</name>
</gene>
<dbReference type="OrthoDB" id="3217020at2"/>
<keyword evidence="1" id="KW-1133">Transmembrane helix</keyword>
<accession>A0A7K1ULK5</accession>
<dbReference type="AlphaFoldDB" id="A0A7K1ULK5"/>
<feature type="transmembrane region" description="Helical" evidence="1">
    <location>
        <begin position="41"/>
        <end position="61"/>
    </location>
</feature>
<organism evidence="2 3">
    <name type="scientific">Nesterenkonia alkaliphila</name>
    <dbReference type="NCBI Taxonomy" id="1463631"/>
    <lineage>
        <taxon>Bacteria</taxon>
        <taxon>Bacillati</taxon>
        <taxon>Actinomycetota</taxon>
        <taxon>Actinomycetes</taxon>
        <taxon>Micrococcales</taxon>
        <taxon>Micrococcaceae</taxon>
        <taxon>Nesterenkonia</taxon>
    </lineage>
</organism>
<dbReference type="Proteomes" id="UP000460157">
    <property type="component" value="Unassembled WGS sequence"/>
</dbReference>
<dbReference type="InterPro" id="IPR021443">
    <property type="entry name" value="DUF3093"/>
</dbReference>
<sequence>MGAMNDSAHYAEKLWPAWWIWLAGVLIGASFSTIFFPIDPFYGFVAMAAGVAIVVAALIAITPRIEVTDQWLRVGRAQIEREHLGRVVAHSGAGAREQLGPGFDARSFQCIRGWIDPVVTVEITDEQDPVPYWLFSTRNPQAVLAALGSQEPVRTTGVSVQEG</sequence>
<evidence type="ECO:0000313" key="3">
    <source>
        <dbReference type="Proteomes" id="UP000460157"/>
    </source>
</evidence>
<dbReference type="Pfam" id="PF11292">
    <property type="entry name" value="DUF3093"/>
    <property type="match status" value="1"/>
</dbReference>
<keyword evidence="3" id="KW-1185">Reference proteome</keyword>
<keyword evidence="1" id="KW-0472">Membrane</keyword>
<proteinExistence type="predicted"/>